<dbReference type="Proteomes" id="UP000799777">
    <property type="component" value="Unassembled WGS sequence"/>
</dbReference>
<dbReference type="PANTHER" id="PTHR43591:SF24">
    <property type="entry name" value="2-METHOXY-6-POLYPRENYL-1,4-BENZOQUINOL METHYLASE, MITOCHONDRIAL"/>
    <property type="match status" value="1"/>
</dbReference>
<organism evidence="1 2">
    <name type="scientific">Setomelanomma holmii</name>
    <dbReference type="NCBI Taxonomy" id="210430"/>
    <lineage>
        <taxon>Eukaryota</taxon>
        <taxon>Fungi</taxon>
        <taxon>Dikarya</taxon>
        <taxon>Ascomycota</taxon>
        <taxon>Pezizomycotina</taxon>
        <taxon>Dothideomycetes</taxon>
        <taxon>Pleosporomycetidae</taxon>
        <taxon>Pleosporales</taxon>
        <taxon>Pleosporineae</taxon>
        <taxon>Phaeosphaeriaceae</taxon>
        <taxon>Setomelanomma</taxon>
    </lineage>
</organism>
<dbReference type="OrthoDB" id="506498at2759"/>
<name>A0A9P4LST9_9PLEO</name>
<keyword evidence="2" id="KW-1185">Reference proteome</keyword>
<sequence length="295" mass="34126">MSDDSRTVTIHGRDFQQLSIDERIYCAPVANDDREEERLTTQHEILRRLFGDAILSPAVRLNNPTKVLDCGYGGGDWAVEFAEDYEDCEVTGLDIYPLRLVDQPDNLDLVGYNLNDRLNDPEVFQLRAYDLIHSRFIAPGIKRNRWTPYFRDMRTLLRPGGNIQVAEYQLHVQSYSGRLTTQSAVYRWWQAYASAMRELNRDPRIGPSLKEKVEAAGFRDVQFEYKRLPIGNWEQDSLLASIGQDSVVLVGDLLESYGLWPFTSHLGWTIAQFDYLIEQIRVELQTVELKLYLPM</sequence>
<protein>
    <recommendedName>
        <fullName evidence="3">S-adenosyl-L-methionine-dependent methyltransferase</fullName>
    </recommendedName>
</protein>
<dbReference type="Pfam" id="PF13489">
    <property type="entry name" value="Methyltransf_23"/>
    <property type="match status" value="1"/>
</dbReference>
<proteinExistence type="predicted"/>
<reference evidence="1" key="1">
    <citation type="journal article" date="2020" name="Stud. Mycol.">
        <title>101 Dothideomycetes genomes: a test case for predicting lifestyles and emergence of pathogens.</title>
        <authorList>
            <person name="Haridas S."/>
            <person name="Albert R."/>
            <person name="Binder M."/>
            <person name="Bloem J."/>
            <person name="Labutti K."/>
            <person name="Salamov A."/>
            <person name="Andreopoulos B."/>
            <person name="Baker S."/>
            <person name="Barry K."/>
            <person name="Bills G."/>
            <person name="Bluhm B."/>
            <person name="Cannon C."/>
            <person name="Castanera R."/>
            <person name="Culley D."/>
            <person name="Daum C."/>
            <person name="Ezra D."/>
            <person name="Gonzalez J."/>
            <person name="Henrissat B."/>
            <person name="Kuo A."/>
            <person name="Liang C."/>
            <person name="Lipzen A."/>
            <person name="Lutzoni F."/>
            <person name="Magnuson J."/>
            <person name="Mondo S."/>
            <person name="Nolan M."/>
            <person name="Ohm R."/>
            <person name="Pangilinan J."/>
            <person name="Park H.-J."/>
            <person name="Ramirez L."/>
            <person name="Alfaro M."/>
            <person name="Sun H."/>
            <person name="Tritt A."/>
            <person name="Yoshinaga Y."/>
            <person name="Zwiers L.-H."/>
            <person name="Turgeon B."/>
            <person name="Goodwin S."/>
            <person name="Spatafora J."/>
            <person name="Crous P."/>
            <person name="Grigoriev I."/>
        </authorList>
    </citation>
    <scope>NUCLEOTIDE SEQUENCE</scope>
    <source>
        <strain evidence="1">CBS 110217</strain>
    </source>
</reference>
<evidence type="ECO:0000313" key="1">
    <source>
        <dbReference type="EMBL" id="KAF2035102.1"/>
    </source>
</evidence>
<gene>
    <name evidence="1" type="ORF">EK21DRAFT_54660</name>
</gene>
<dbReference type="AlphaFoldDB" id="A0A9P4LST9"/>
<dbReference type="CDD" id="cd02440">
    <property type="entry name" value="AdoMet_MTases"/>
    <property type="match status" value="1"/>
</dbReference>
<dbReference type="InterPro" id="IPR029063">
    <property type="entry name" value="SAM-dependent_MTases_sf"/>
</dbReference>
<accession>A0A9P4LST9</accession>
<comment type="caution">
    <text evidence="1">The sequence shown here is derived from an EMBL/GenBank/DDBJ whole genome shotgun (WGS) entry which is preliminary data.</text>
</comment>
<dbReference type="PANTHER" id="PTHR43591">
    <property type="entry name" value="METHYLTRANSFERASE"/>
    <property type="match status" value="1"/>
</dbReference>
<dbReference type="EMBL" id="ML978158">
    <property type="protein sequence ID" value="KAF2035102.1"/>
    <property type="molecule type" value="Genomic_DNA"/>
</dbReference>
<evidence type="ECO:0008006" key="3">
    <source>
        <dbReference type="Google" id="ProtNLM"/>
    </source>
</evidence>
<evidence type="ECO:0000313" key="2">
    <source>
        <dbReference type="Proteomes" id="UP000799777"/>
    </source>
</evidence>
<dbReference type="Gene3D" id="3.40.50.150">
    <property type="entry name" value="Vaccinia Virus protein VP39"/>
    <property type="match status" value="1"/>
</dbReference>
<dbReference type="SUPFAM" id="SSF53335">
    <property type="entry name" value="S-adenosyl-L-methionine-dependent methyltransferases"/>
    <property type="match status" value="1"/>
</dbReference>
<dbReference type="GO" id="GO:0008168">
    <property type="term" value="F:methyltransferase activity"/>
    <property type="evidence" value="ECO:0007669"/>
    <property type="project" value="TreeGrafter"/>
</dbReference>